<protein>
    <submittedName>
        <fullName evidence="1">Uncharacterized protein</fullName>
    </submittedName>
</protein>
<dbReference type="AlphaFoldDB" id="A0A6S6SWV4"/>
<dbReference type="EMBL" id="CACVAQ010000151">
    <property type="protein sequence ID" value="CAA6809204.1"/>
    <property type="molecule type" value="Genomic_DNA"/>
</dbReference>
<name>A0A6S6SWV4_9BACT</name>
<accession>A0A6S6SWV4</accession>
<organism evidence="1">
    <name type="scientific">uncultured Aureispira sp</name>
    <dbReference type="NCBI Taxonomy" id="1331704"/>
    <lineage>
        <taxon>Bacteria</taxon>
        <taxon>Pseudomonadati</taxon>
        <taxon>Bacteroidota</taxon>
        <taxon>Saprospiria</taxon>
        <taxon>Saprospirales</taxon>
        <taxon>Saprospiraceae</taxon>
        <taxon>Aureispira</taxon>
        <taxon>environmental samples</taxon>
    </lineage>
</organism>
<proteinExistence type="predicted"/>
<sequence length="237" mass="26931">MNNLIFILLLLLCACQRHQTTLKNKDLKTTLKNEDLKTKMTNRQKGSLTEKLMTDHYGDFFNYAIQDEIISTIWAEAGGVGPLKAIVINEEAPTKARLLACEVLMKKEFTFLIDEDVKTDRVIAVYTDALANNTTGMANSWGLLYEHRDVGPVGIMLILFGEEAIPELVKLLDDETIHMYHGSKEATIGNGYQFRVKDFAAYYICRIKNTKAVYHKTHAARDKEIETLKVLLSKEQK</sequence>
<gene>
    <name evidence="1" type="ORF">HELGO_WM36008</name>
</gene>
<evidence type="ECO:0000313" key="1">
    <source>
        <dbReference type="EMBL" id="CAA6809204.1"/>
    </source>
</evidence>
<reference evidence="1" key="1">
    <citation type="submission" date="2020-01" db="EMBL/GenBank/DDBJ databases">
        <authorList>
            <person name="Meier V. D."/>
            <person name="Meier V D."/>
        </authorList>
    </citation>
    <scope>NUCLEOTIDE SEQUENCE</scope>
    <source>
        <strain evidence="1">HLG_WM_MAG_10</strain>
    </source>
</reference>